<feature type="chain" id="PRO_5009524614" evidence="1">
    <location>
        <begin position="24"/>
        <end position="410"/>
    </location>
</feature>
<evidence type="ECO:0000256" key="1">
    <source>
        <dbReference type="SAM" id="SignalP"/>
    </source>
</evidence>
<proteinExistence type="predicted"/>
<dbReference type="EMBL" id="MFNE01000023">
    <property type="protein sequence ID" value="OGG95431.1"/>
    <property type="molecule type" value="Genomic_DNA"/>
</dbReference>
<dbReference type="AlphaFoldDB" id="A0A1F6GBD4"/>
<evidence type="ECO:0000313" key="2">
    <source>
        <dbReference type="EMBL" id="OGG95431.1"/>
    </source>
</evidence>
<accession>A0A1F6GBD4</accession>
<reference evidence="2 3" key="1">
    <citation type="journal article" date="2016" name="Nat. Commun.">
        <title>Thousands of microbial genomes shed light on interconnected biogeochemical processes in an aquifer system.</title>
        <authorList>
            <person name="Anantharaman K."/>
            <person name="Brown C.T."/>
            <person name="Hug L.A."/>
            <person name="Sharon I."/>
            <person name="Castelle C.J."/>
            <person name="Probst A.J."/>
            <person name="Thomas B.C."/>
            <person name="Singh A."/>
            <person name="Wilkins M.J."/>
            <person name="Karaoz U."/>
            <person name="Brodie E.L."/>
            <person name="Williams K.H."/>
            <person name="Hubbard S.S."/>
            <person name="Banfield J.F."/>
        </authorList>
    </citation>
    <scope>NUCLEOTIDE SEQUENCE [LARGE SCALE GENOMIC DNA]</scope>
</reference>
<protein>
    <submittedName>
        <fullName evidence="2">Uncharacterized protein</fullName>
    </submittedName>
</protein>
<keyword evidence="1" id="KW-0732">Signal</keyword>
<sequence length="410" mass="46797">MRPYKLFILLPFCLAFLPCNGFSYDFGNLRQDLKADLGHQSSRKPKMAIVYRTLSREDLKKSFNLIELKRDLAHEMVRSFRVPDPVVVGEMMKQEDQTYDKLLSNPGALAEFAQKTETELVLLVNLEPKGKHLAMDFKLLTAQNQPLSNHHLELSPEKLDKNPRLTEANPQVAPKTHRASIKEPKETLAQGGIEFVPREFMEDHNDSWIEINQTAFLNPNRNYLEIGTWPKSLPDTDIRPVRLRYEFTWPDLMQFGFQSNANAAGGHHSTYAHLKVQVVHLEEFSAAVGYRRRLAWDSANPEFNQGWSIDSFNDQRNKSTLYIAVSRKEQSLGLLGNFYLDNQQAGVGAKFLITEDIMAVFDGFTNYYDNPLVRNDAAAGIQFHSPTGTLASLVYRMDSTEVHFSLGVNW</sequence>
<organism evidence="2 3">
    <name type="scientific">Candidatus Lambdaproteobacteria bacterium RIFOXYD2_FULL_50_16</name>
    <dbReference type="NCBI Taxonomy" id="1817772"/>
    <lineage>
        <taxon>Bacteria</taxon>
        <taxon>Pseudomonadati</taxon>
        <taxon>Pseudomonadota</taxon>
        <taxon>Candidatus Lambdaproteobacteria</taxon>
    </lineage>
</organism>
<gene>
    <name evidence="2" type="ORF">A2527_04810</name>
</gene>
<evidence type="ECO:0000313" key="3">
    <source>
        <dbReference type="Proteomes" id="UP000178449"/>
    </source>
</evidence>
<dbReference type="Proteomes" id="UP000178449">
    <property type="component" value="Unassembled WGS sequence"/>
</dbReference>
<comment type="caution">
    <text evidence="2">The sequence shown here is derived from an EMBL/GenBank/DDBJ whole genome shotgun (WGS) entry which is preliminary data.</text>
</comment>
<name>A0A1F6GBD4_9PROT</name>
<dbReference type="STRING" id="1817772.A2527_04810"/>
<feature type="signal peptide" evidence="1">
    <location>
        <begin position="1"/>
        <end position="23"/>
    </location>
</feature>